<accession>A0ABT0CZ56</accession>
<comment type="caution">
    <text evidence="2">The sequence shown here is derived from an EMBL/GenBank/DDBJ whole genome shotgun (WGS) entry which is preliminary data.</text>
</comment>
<keyword evidence="3" id="KW-1185">Reference proteome</keyword>
<feature type="signal peptide" evidence="1">
    <location>
        <begin position="1"/>
        <end position="23"/>
    </location>
</feature>
<reference evidence="2 3" key="1">
    <citation type="submission" date="2022-03" db="EMBL/GenBank/DDBJ databases">
        <title>Rhizobium SSM4.3 sp. nov., isolated from Sediment (Gouqi Island).</title>
        <authorList>
            <person name="Chen G."/>
        </authorList>
    </citation>
    <scope>NUCLEOTIDE SEQUENCE [LARGE SCALE GENOMIC DNA]</scope>
    <source>
        <strain evidence="2 3">SSM4.3</strain>
        <plasmid evidence="2">unnamed</plasmid>
    </source>
</reference>
<dbReference type="Gene3D" id="2.40.10.10">
    <property type="entry name" value="Trypsin-like serine proteases"/>
    <property type="match status" value="2"/>
</dbReference>
<evidence type="ECO:0000313" key="3">
    <source>
        <dbReference type="Proteomes" id="UP001522662"/>
    </source>
</evidence>
<dbReference type="GO" id="GO:0006508">
    <property type="term" value="P:proteolysis"/>
    <property type="evidence" value="ECO:0007669"/>
    <property type="project" value="UniProtKB-KW"/>
</dbReference>
<dbReference type="EMBL" id="JALAYX010000002">
    <property type="protein sequence ID" value="MCJ8238426.1"/>
    <property type="molecule type" value="Genomic_DNA"/>
</dbReference>
<name>A0ABT0CZ56_9HYPH</name>
<evidence type="ECO:0000256" key="1">
    <source>
        <dbReference type="SAM" id="SignalP"/>
    </source>
</evidence>
<geneLocation type="plasmid" evidence="2">
    <name>unnamed</name>
</geneLocation>
<gene>
    <name evidence="2" type="ORF">MKJ03_08805</name>
</gene>
<dbReference type="SUPFAM" id="SSF50494">
    <property type="entry name" value="Trypsin-like serine proteases"/>
    <property type="match status" value="1"/>
</dbReference>
<protein>
    <submittedName>
        <fullName evidence="2">Serine protease</fullName>
    </submittedName>
</protein>
<dbReference type="InterPro" id="IPR043504">
    <property type="entry name" value="Peptidase_S1_PA_chymotrypsin"/>
</dbReference>
<dbReference type="GO" id="GO:0008233">
    <property type="term" value="F:peptidase activity"/>
    <property type="evidence" value="ECO:0007669"/>
    <property type="project" value="UniProtKB-KW"/>
</dbReference>
<keyword evidence="2" id="KW-0378">Hydrolase</keyword>
<evidence type="ECO:0000313" key="2">
    <source>
        <dbReference type="EMBL" id="MCJ8238426.1"/>
    </source>
</evidence>
<keyword evidence="2" id="KW-0645">Protease</keyword>
<keyword evidence="1" id="KW-0732">Signal</keyword>
<dbReference type="Proteomes" id="UP001522662">
    <property type="component" value="Unassembled WGS sequence"/>
</dbReference>
<dbReference type="RefSeq" id="WP_245136289.1">
    <property type="nucleotide sequence ID" value="NZ_CP128477.1"/>
</dbReference>
<organism evidence="2 3">
    <name type="scientific">Peteryoungia algae</name>
    <dbReference type="NCBI Taxonomy" id="2919917"/>
    <lineage>
        <taxon>Bacteria</taxon>
        <taxon>Pseudomonadati</taxon>
        <taxon>Pseudomonadota</taxon>
        <taxon>Alphaproteobacteria</taxon>
        <taxon>Hyphomicrobiales</taxon>
        <taxon>Rhizobiaceae</taxon>
        <taxon>Peteryoungia</taxon>
    </lineage>
</organism>
<keyword evidence="2" id="KW-0614">Plasmid</keyword>
<dbReference type="InterPro" id="IPR009003">
    <property type="entry name" value="Peptidase_S1_PA"/>
</dbReference>
<proteinExistence type="predicted"/>
<sequence length="313" mass="33777">MPKIANATCIALLSLASATGARAAPTIENLKNPNIGKMSAEEMTDAEPMPLPAITQEEHDEMKRRFRELNPAIPDQRPLPGDRGAIATPGILEKIAAPDVSAPYWSAGRLSFRDDTGKARWCSAQYVDDLKVILTAAHCVINHASGVWHSDFSFARASVDGDSPQTIDWRCISIFDAYHRPSVNYAYDYAFILARSDDERPPLELASGIPASTDLTAIGYPSTPDRGRYLYKVDGSWLGVAGGIVTMADNPLTAGSSGGAWFADFEAGGSGGKNRVVSLNSHRLTNDTQTLGPLFTNDTLALKNHVRDARCLD</sequence>
<feature type="chain" id="PRO_5045680582" evidence="1">
    <location>
        <begin position="24"/>
        <end position="313"/>
    </location>
</feature>